<comment type="caution">
    <text evidence="4">The sequence shown here is derived from an EMBL/GenBank/DDBJ whole genome shotgun (WGS) entry which is preliminary data.</text>
</comment>
<dbReference type="Proteomes" id="UP001295423">
    <property type="component" value="Unassembled WGS sequence"/>
</dbReference>
<sequence>MKSAIVFPLLSILVEYASSYAPVRNQHGHESNGALITDPYDYFATPPETATAKCALINTVMDESGSMQTEQAFLQATAFPGMTQDLYSDKYGYDYVFLCSHGFGRRFGIDPSWYRYLGCSLFNKETGQLQNSLIDNWYAVGKREDGWAAIQKGIVNVTATIDGIDLLETCKTMDKNMILVSDEDRDAEDPTVTLEATRAMLDQYGYVLNVVVPISILGDLNNLGMRISNGGATSTIFAADGAGGWRAGVLDKPLNEIAKSTGGMWAFEHYHPLVIDTPGAIWAVESVRRGVREFDETLGYSFASAFIYLKVHEIACSSSTGANLTACETPCLGADKEGPSCAITEYLDFSNAPSMVPSSAPSMSLVPSSSPTTSPPSTSPTPALSSSPSPPPTSAPSSSPSKSPVAVPNIPDIPDTEVSDTTTSGSKGDPHFTTWQGEHFEFHGQCDLTLAKDAGFANGIGLNVQIRTKLVRYWSYIKSAAILIGGDILEVQGSGDMDREVSNYWINFEFQGKSTNIGGFPLALFDDHVPGHPKRRFEIDLSSKYPGQKIVISTFKEFVKVDFVNPSTNSFGNTVGMLGNFQSGQTLSRDQATVMHDFSDYGTEWQVLPADDMLFHDQSHPQFPEPCVLPEDPRGQRRRLDEKSLTVEQAEAACSSLSNPLDVKDCVYDVLATQDLDMVGAF</sequence>
<dbReference type="PROSITE" id="PS51233">
    <property type="entry name" value="VWFD"/>
    <property type="match status" value="1"/>
</dbReference>
<feature type="signal peptide" evidence="2">
    <location>
        <begin position="1"/>
        <end position="19"/>
    </location>
</feature>
<evidence type="ECO:0000256" key="1">
    <source>
        <dbReference type="SAM" id="MobiDB-lite"/>
    </source>
</evidence>
<dbReference type="PANTHER" id="PTHR33683">
    <property type="entry name" value="1, PUTATIVE-RELATED"/>
    <property type="match status" value="1"/>
</dbReference>
<organism evidence="4 5">
    <name type="scientific">Cylindrotheca closterium</name>
    <dbReference type="NCBI Taxonomy" id="2856"/>
    <lineage>
        <taxon>Eukaryota</taxon>
        <taxon>Sar</taxon>
        <taxon>Stramenopiles</taxon>
        <taxon>Ochrophyta</taxon>
        <taxon>Bacillariophyta</taxon>
        <taxon>Bacillariophyceae</taxon>
        <taxon>Bacillariophycidae</taxon>
        <taxon>Bacillariales</taxon>
        <taxon>Bacillariaceae</taxon>
        <taxon>Cylindrotheca</taxon>
    </lineage>
</organism>
<keyword evidence="2" id="KW-0732">Signal</keyword>
<protein>
    <recommendedName>
        <fullName evidence="3">VWFD domain-containing protein</fullName>
    </recommendedName>
</protein>
<gene>
    <name evidence="4" type="ORF">CYCCA115_LOCUS19213</name>
</gene>
<proteinExistence type="predicted"/>
<dbReference type="AlphaFoldDB" id="A0AAD2G6L0"/>
<accession>A0AAD2G6L0</accession>
<feature type="chain" id="PRO_5042028339" description="VWFD domain-containing protein" evidence="2">
    <location>
        <begin position="20"/>
        <end position="682"/>
    </location>
</feature>
<dbReference type="PANTHER" id="PTHR33683:SF46">
    <property type="entry name" value="SUSHI DOMAIN-CONTAINING PROTEIN"/>
    <property type="match status" value="1"/>
</dbReference>
<dbReference type="InterPro" id="IPR001846">
    <property type="entry name" value="VWF_type-D"/>
</dbReference>
<feature type="compositionally biased region" description="Low complexity" evidence="1">
    <location>
        <begin position="358"/>
        <end position="372"/>
    </location>
</feature>
<evidence type="ECO:0000313" key="4">
    <source>
        <dbReference type="EMBL" id="CAJ1961471.1"/>
    </source>
</evidence>
<feature type="region of interest" description="Disordered" evidence="1">
    <location>
        <begin position="358"/>
        <end position="435"/>
    </location>
</feature>
<evidence type="ECO:0000313" key="5">
    <source>
        <dbReference type="Proteomes" id="UP001295423"/>
    </source>
</evidence>
<reference evidence="4" key="1">
    <citation type="submission" date="2023-08" db="EMBL/GenBank/DDBJ databases">
        <authorList>
            <person name="Audoor S."/>
            <person name="Bilcke G."/>
        </authorList>
    </citation>
    <scope>NUCLEOTIDE SEQUENCE</scope>
</reference>
<feature type="compositionally biased region" description="Low complexity" evidence="1">
    <location>
        <begin position="395"/>
        <end position="408"/>
    </location>
</feature>
<keyword evidence="5" id="KW-1185">Reference proteome</keyword>
<evidence type="ECO:0000256" key="2">
    <source>
        <dbReference type="SAM" id="SignalP"/>
    </source>
</evidence>
<evidence type="ECO:0000259" key="3">
    <source>
        <dbReference type="PROSITE" id="PS51233"/>
    </source>
</evidence>
<dbReference type="EMBL" id="CAKOGP040002091">
    <property type="protein sequence ID" value="CAJ1961471.1"/>
    <property type="molecule type" value="Genomic_DNA"/>
</dbReference>
<name>A0AAD2G6L0_9STRA</name>
<feature type="domain" description="VWFD" evidence="3">
    <location>
        <begin position="422"/>
        <end position="613"/>
    </location>
</feature>